<comment type="caution">
    <text evidence="2">The sequence shown here is derived from an EMBL/GenBank/DDBJ whole genome shotgun (WGS) entry which is preliminary data.</text>
</comment>
<dbReference type="AlphaFoldDB" id="A0A7J5UR59"/>
<evidence type="ECO:0000313" key="3">
    <source>
        <dbReference type="Proteomes" id="UP000451860"/>
    </source>
</evidence>
<dbReference type="Pfam" id="PF00733">
    <property type="entry name" value="Asn_synthase"/>
    <property type="match status" value="1"/>
</dbReference>
<dbReference type="SUPFAM" id="SSF52402">
    <property type="entry name" value="Adenine nucleotide alpha hydrolases-like"/>
    <property type="match status" value="1"/>
</dbReference>
<dbReference type="GO" id="GO:0004066">
    <property type="term" value="F:asparagine synthase (glutamine-hydrolyzing) activity"/>
    <property type="evidence" value="ECO:0007669"/>
    <property type="project" value="InterPro"/>
</dbReference>
<accession>A0A7J5UR59</accession>
<dbReference type="OrthoDB" id="693367at2"/>
<gene>
    <name evidence="2" type="ORF">GB883_06745</name>
</gene>
<sequence length="446" mass="48843">MCSEAPTGGPMTDDVATEQSAAFLLDAERIQKYLAFGFVPTYPDEPLTLLADWSRRPKLRADEVDVGDLVRAGVTALHSAIEQCAERGPGTGQQVVLLSGGLDSRAILGGLLEHFDRSEVVAATFGMPGERDYDFAAAVAAAAGVRHERLETASVEWTTEGLVGSVLARHLPLPFPFGQRYLSYLLHTRLGRENTFWDGLCGDAVSGDWAPAEDEVWDWPSAVEDFLKVHLLPGTAPLLPDTFDPAADIPTEPFHPAELLTFPEQLDHGVRQRCYTGTRRLRDYRINTPFLTGAWLDFMLSAPPRYRYDQHLYKEVLKAAFPRLFSLPTTLHGGPLVESGASRLARGARARVRKTADRLRLPTGAARPDANARIRSAYRRPGPIQDLVRANLTDLAGRDLVDETALRSALAGYGPHADSLVTITLGLELNLKAAERQARAEPGPRP</sequence>
<dbReference type="InterPro" id="IPR001962">
    <property type="entry name" value="Asn_synthase"/>
</dbReference>
<evidence type="ECO:0000313" key="2">
    <source>
        <dbReference type="EMBL" id="KAE8764898.1"/>
    </source>
</evidence>
<dbReference type="Gene3D" id="3.40.50.620">
    <property type="entry name" value="HUPs"/>
    <property type="match status" value="1"/>
</dbReference>
<protein>
    <recommendedName>
        <fullName evidence="1">Asparagine synthetase domain-containing protein</fullName>
    </recommendedName>
</protein>
<proteinExistence type="predicted"/>
<reference evidence="2 3" key="1">
    <citation type="submission" date="2019-10" db="EMBL/GenBank/DDBJ databases">
        <title>Georgenia wutianyii sp. nov. and Georgenia yuyongxinii sp. nov. isolated from plateau pika (Ochotona curzoniae) in the Qinghai-Tibet plateau of China.</title>
        <authorList>
            <person name="Tian Z."/>
        </authorList>
    </citation>
    <scope>NUCLEOTIDE SEQUENCE [LARGE SCALE GENOMIC DNA]</scope>
    <source>
        <strain evidence="2 3">DSM 21501</strain>
    </source>
</reference>
<name>A0A7J5UR59_9MICO</name>
<dbReference type="GO" id="GO:0006529">
    <property type="term" value="P:asparagine biosynthetic process"/>
    <property type="evidence" value="ECO:0007669"/>
    <property type="project" value="InterPro"/>
</dbReference>
<dbReference type="InterPro" id="IPR014729">
    <property type="entry name" value="Rossmann-like_a/b/a_fold"/>
</dbReference>
<dbReference type="EMBL" id="WHJE01000020">
    <property type="protein sequence ID" value="KAE8764898.1"/>
    <property type="molecule type" value="Genomic_DNA"/>
</dbReference>
<dbReference type="Proteomes" id="UP000451860">
    <property type="component" value="Unassembled WGS sequence"/>
</dbReference>
<keyword evidence="3" id="KW-1185">Reference proteome</keyword>
<evidence type="ECO:0000259" key="1">
    <source>
        <dbReference type="Pfam" id="PF00733"/>
    </source>
</evidence>
<feature type="domain" description="Asparagine synthetase" evidence="1">
    <location>
        <begin position="96"/>
        <end position="154"/>
    </location>
</feature>
<organism evidence="2 3">
    <name type="scientific">Georgenia thermotolerans</name>
    <dbReference type="NCBI Taxonomy" id="527326"/>
    <lineage>
        <taxon>Bacteria</taxon>
        <taxon>Bacillati</taxon>
        <taxon>Actinomycetota</taxon>
        <taxon>Actinomycetes</taxon>
        <taxon>Micrococcales</taxon>
        <taxon>Bogoriellaceae</taxon>
        <taxon>Georgenia</taxon>
    </lineage>
</organism>